<dbReference type="eggNOG" id="COG2919">
    <property type="taxonomic scope" value="Bacteria"/>
</dbReference>
<evidence type="ECO:0000256" key="1">
    <source>
        <dbReference type="SAM" id="Coils"/>
    </source>
</evidence>
<dbReference type="Pfam" id="PF04977">
    <property type="entry name" value="DivIC"/>
    <property type="match status" value="1"/>
</dbReference>
<dbReference type="RefSeq" id="WP_014901099.1">
    <property type="nucleotide sequence ID" value="NC_018515.1"/>
</dbReference>
<keyword evidence="1" id="KW-0175">Coiled coil</keyword>
<evidence type="ECO:0000313" key="4">
    <source>
        <dbReference type="Proteomes" id="UP000005262"/>
    </source>
</evidence>
<accession>J7IK79</accession>
<keyword evidence="4" id="KW-1185">Reference proteome</keyword>
<evidence type="ECO:0000256" key="2">
    <source>
        <dbReference type="SAM" id="Phobius"/>
    </source>
</evidence>
<sequence>MKRARRKINSRNYQRVRIRQSSILIFLTVMIIVGSSMWQIWNLRTRVDGQLAQLNEEKAKLLKQEKLLNEEITRLNTPSYIEQLAREQLGLVKQGEILISPKN</sequence>
<reference evidence="4" key="2">
    <citation type="submission" date="2012-08" db="EMBL/GenBank/DDBJ databases">
        <title>Finished genome of Desulfosporosinus meridiei DSM 13257.</title>
        <authorList>
            <person name="Huntemann M."/>
            <person name="Wei C.-L."/>
            <person name="Han J."/>
            <person name="Detter J.C."/>
            <person name="Han C."/>
            <person name="Davenport K."/>
            <person name="Daligault H."/>
            <person name="Erkkila T."/>
            <person name="Gu W."/>
            <person name="Munk A.C.C."/>
            <person name="Teshima H."/>
            <person name="Xu Y."/>
            <person name="Chain P."/>
            <person name="Tapia R."/>
            <person name="Chen A."/>
            <person name="Krypides N."/>
            <person name="Mavromatis K."/>
            <person name="Markowitz V."/>
            <person name="Szeto E."/>
            <person name="Ivanova N."/>
            <person name="Mikhailova N."/>
            <person name="Ovchinnikova G."/>
            <person name="Pagani I."/>
            <person name="Pati A."/>
            <person name="Goodwin L."/>
            <person name="Peters L."/>
            <person name="Pitluck S."/>
            <person name="Woyke T."/>
            <person name="Pester M."/>
            <person name="Spring S."/>
            <person name="Ollivier B."/>
            <person name="Rattei T."/>
            <person name="Klenk H.-P."/>
            <person name="Wagner M."/>
            <person name="Loy A."/>
        </authorList>
    </citation>
    <scope>NUCLEOTIDE SEQUENCE [LARGE SCALE GENOMIC DNA]</scope>
    <source>
        <strain evidence="4">ATCC BAA-275 / DSM 13257 / NCIMB 13706 / S10</strain>
    </source>
</reference>
<proteinExistence type="predicted"/>
<reference evidence="3 4" key="1">
    <citation type="journal article" date="2012" name="J. Bacteriol.">
        <title>Complete genome sequences of Desulfosporosinus orientis DSM765T, Desulfosporosinus youngiae DSM17734T, Desulfosporosinus meridiei DSM13257T, and Desulfosporosinus acidiphilus DSM22704T.</title>
        <authorList>
            <person name="Pester M."/>
            <person name="Brambilla E."/>
            <person name="Alazard D."/>
            <person name="Rattei T."/>
            <person name="Weinmaier T."/>
            <person name="Han J."/>
            <person name="Lucas S."/>
            <person name="Lapidus A."/>
            <person name="Cheng J.F."/>
            <person name="Goodwin L."/>
            <person name="Pitluck S."/>
            <person name="Peters L."/>
            <person name="Ovchinnikova G."/>
            <person name="Teshima H."/>
            <person name="Detter J.C."/>
            <person name="Han C.S."/>
            <person name="Tapia R."/>
            <person name="Land M.L."/>
            <person name="Hauser L."/>
            <person name="Kyrpides N.C."/>
            <person name="Ivanova N.N."/>
            <person name="Pagani I."/>
            <person name="Huntmann M."/>
            <person name="Wei C.L."/>
            <person name="Davenport K.W."/>
            <person name="Daligault H."/>
            <person name="Chain P.S."/>
            <person name="Chen A."/>
            <person name="Mavromatis K."/>
            <person name="Markowitz V."/>
            <person name="Szeto E."/>
            <person name="Mikhailova N."/>
            <person name="Pati A."/>
            <person name="Wagner M."/>
            <person name="Woyke T."/>
            <person name="Ollivier B."/>
            <person name="Klenk H.P."/>
            <person name="Spring S."/>
            <person name="Loy A."/>
        </authorList>
    </citation>
    <scope>NUCLEOTIDE SEQUENCE [LARGE SCALE GENOMIC DNA]</scope>
    <source>
        <strain evidence="4">ATCC BAA-275 / DSM 13257 / NCIMB 13706 / S10</strain>
    </source>
</reference>
<dbReference type="EMBL" id="CP003629">
    <property type="protein sequence ID" value="AFQ42172.1"/>
    <property type="molecule type" value="Genomic_DNA"/>
</dbReference>
<dbReference type="KEGG" id="dmi:Desmer_0069"/>
<keyword evidence="2" id="KW-0812">Transmembrane</keyword>
<dbReference type="InterPro" id="IPR007060">
    <property type="entry name" value="FtsL/DivIC"/>
</dbReference>
<organism evidence="3 4">
    <name type="scientific">Desulfosporosinus meridiei (strain ATCC BAA-275 / DSM 13257 / KCTC 12902 / NCIMB 13706 / S10)</name>
    <dbReference type="NCBI Taxonomy" id="768704"/>
    <lineage>
        <taxon>Bacteria</taxon>
        <taxon>Bacillati</taxon>
        <taxon>Bacillota</taxon>
        <taxon>Clostridia</taxon>
        <taxon>Eubacteriales</taxon>
        <taxon>Desulfitobacteriaceae</taxon>
        <taxon>Desulfosporosinus</taxon>
    </lineage>
</organism>
<keyword evidence="2" id="KW-0472">Membrane</keyword>
<dbReference type="OrthoDB" id="9815382at2"/>
<gene>
    <name evidence="3" type="ordered locus">Desmer_0069</name>
</gene>
<protein>
    <submittedName>
        <fullName evidence="3">Septum formation initiator</fullName>
    </submittedName>
</protein>
<dbReference type="HOGENOM" id="CLU_134863_4_0_9"/>
<dbReference type="AlphaFoldDB" id="J7IK79"/>
<dbReference type="Proteomes" id="UP000005262">
    <property type="component" value="Chromosome"/>
</dbReference>
<keyword evidence="2" id="KW-1133">Transmembrane helix</keyword>
<name>J7IK79_DESMD</name>
<dbReference type="STRING" id="768704.Desmer_0069"/>
<feature type="coiled-coil region" evidence="1">
    <location>
        <begin position="44"/>
        <end position="71"/>
    </location>
</feature>
<feature type="transmembrane region" description="Helical" evidence="2">
    <location>
        <begin position="21"/>
        <end position="41"/>
    </location>
</feature>
<evidence type="ECO:0000313" key="3">
    <source>
        <dbReference type="EMBL" id="AFQ42172.1"/>
    </source>
</evidence>